<dbReference type="Gene3D" id="2.40.50.140">
    <property type="entry name" value="Nucleic acid-binding proteins"/>
    <property type="match status" value="1"/>
</dbReference>
<accession>A0A0A0D9M9</accession>
<dbReference type="SMART" id="SM00382">
    <property type="entry name" value="AAA"/>
    <property type="match status" value="1"/>
</dbReference>
<keyword evidence="4 6" id="KW-0067">ATP-binding</keyword>
<comment type="caution">
    <text evidence="6">The sequence shown here is derived from an EMBL/GenBank/DDBJ whole genome shotgun (WGS) entry which is preliminary data.</text>
</comment>
<dbReference type="Gene3D" id="2.40.50.100">
    <property type="match status" value="1"/>
</dbReference>
<evidence type="ECO:0000256" key="1">
    <source>
        <dbReference type="ARBA" id="ARBA00005417"/>
    </source>
</evidence>
<dbReference type="GO" id="GO:0043190">
    <property type="term" value="C:ATP-binding cassette (ABC) transporter complex"/>
    <property type="evidence" value="ECO:0007669"/>
    <property type="project" value="InterPro"/>
</dbReference>
<dbReference type="PANTHER" id="PTHR42781:SF4">
    <property type="entry name" value="SPERMIDINE_PUTRESCINE IMPORT ATP-BINDING PROTEIN POTA"/>
    <property type="match status" value="1"/>
</dbReference>
<gene>
    <name evidence="6" type="ORF">P409_14410</name>
</gene>
<dbReference type="FunFam" id="3.40.50.300:FF:000042">
    <property type="entry name" value="Maltose/maltodextrin ABC transporter, ATP-binding protein"/>
    <property type="match status" value="1"/>
</dbReference>
<dbReference type="InterPro" id="IPR008995">
    <property type="entry name" value="Mo/tungstate-bd_C_term_dom"/>
</dbReference>
<dbReference type="OrthoDB" id="9802264at2"/>
<dbReference type="InterPro" id="IPR050093">
    <property type="entry name" value="ABC_SmlMolc_Importer"/>
</dbReference>
<name>A0A0A0D9M9_9PROT</name>
<evidence type="ECO:0000256" key="4">
    <source>
        <dbReference type="ARBA" id="ARBA00022840"/>
    </source>
</evidence>
<dbReference type="Pfam" id="PF00005">
    <property type="entry name" value="ABC_tran"/>
    <property type="match status" value="1"/>
</dbReference>
<dbReference type="Pfam" id="PF08402">
    <property type="entry name" value="TOBE_2"/>
    <property type="match status" value="1"/>
</dbReference>
<dbReference type="InterPro" id="IPR017871">
    <property type="entry name" value="ABC_transporter-like_CS"/>
</dbReference>
<dbReference type="SUPFAM" id="SSF52540">
    <property type="entry name" value="P-loop containing nucleoside triphosphate hydrolases"/>
    <property type="match status" value="1"/>
</dbReference>
<dbReference type="GO" id="GO:0016887">
    <property type="term" value="F:ATP hydrolysis activity"/>
    <property type="evidence" value="ECO:0007669"/>
    <property type="project" value="InterPro"/>
</dbReference>
<dbReference type="Gene3D" id="3.40.50.300">
    <property type="entry name" value="P-loop containing nucleotide triphosphate hydrolases"/>
    <property type="match status" value="1"/>
</dbReference>
<evidence type="ECO:0000256" key="3">
    <source>
        <dbReference type="ARBA" id="ARBA00022741"/>
    </source>
</evidence>
<dbReference type="PROSITE" id="PS50893">
    <property type="entry name" value="ABC_TRANSPORTER_2"/>
    <property type="match status" value="1"/>
</dbReference>
<keyword evidence="2" id="KW-0813">Transport</keyword>
<sequence>MHELRLQGIAKDYGRVTAVTDVDLAVPAGKLVCFLGPSGCGKTTLLRIIAGLESPTKGQLLLDGRDVTPVPTHKRNFGMVFQSLALFDHLTVGENIAYALRIRGADKAAQRKRAEELLAMVQLPGVADRHVSQLSGGQRQRVAIARALAIDPSLFLLDEPLSALDAKLREAMQIELRQLQQRLGVTTILVTHDQREAMTMADLIVVMGQGRIQQAGAPLEIYRRPANAFVADFIGTGNLLPVRVDGGGLRLGDAVLTATEGLGGLQPGAGATLLVRPEEVQLRPAGEAGPNRVAGTVDFVRDVGNSVEVYVDCAGTRLVAAAARKDLPPIAAGETVTVELPPESCVVLAA</sequence>
<evidence type="ECO:0000313" key="6">
    <source>
        <dbReference type="EMBL" id="KGM33682.1"/>
    </source>
</evidence>
<dbReference type="Proteomes" id="UP000029995">
    <property type="component" value="Unassembled WGS sequence"/>
</dbReference>
<reference evidence="6 7" key="1">
    <citation type="submission" date="2014-01" db="EMBL/GenBank/DDBJ databases">
        <title>Genome sequence determination for a cystic fibrosis isolate, Inquilinus limosus.</title>
        <authorList>
            <person name="Pino M."/>
            <person name="Di Conza J."/>
            <person name="Gutkind G."/>
        </authorList>
    </citation>
    <scope>NUCLEOTIDE SEQUENCE [LARGE SCALE GENOMIC DNA]</scope>
    <source>
        <strain evidence="6 7">MP06</strain>
    </source>
</reference>
<dbReference type="InterPro" id="IPR012340">
    <property type="entry name" value="NA-bd_OB-fold"/>
</dbReference>
<dbReference type="InterPro" id="IPR027417">
    <property type="entry name" value="P-loop_NTPase"/>
</dbReference>
<dbReference type="GO" id="GO:0005524">
    <property type="term" value="F:ATP binding"/>
    <property type="evidence" value="ECO:0007669"/>
    <property type="project" value="UniProtKB-KW"/>
</dbReference>
<evidence type="ECO:0000259" key="5">
    <source>
        <dbReference type="PROSITE" id="PS50893"/>
    </source>
</evidence>
<feature type="domain" description="ABC transporter" evidence="5">
    <location>
        <begin position="4"/>
        <end position="234"/>
    </location>
</feature>
<organism evidence="6 7">
    <name type="scientific">Inquilinus limosus MP06</name>
    <dbReference type="NCBI Taxonomy" id="1398085"/>
    <lineage>
        <taxon>Bacteria</taxon>
        <taxon>Pseudomonadati</taxon>
        <taxon>Pseudomonadota</taxon>
        <taxon>Alphaproteobacteria</taxon>
        <taxon>Rhodospirillales</taxon>
        <taxon>Rhodospirillaceae</taxon>
        <taxon>Inquilinus</taxon>
    </lineage>
</organism>
<evidence type="ECO:0000256" key="2">
    <source>
        <dbReference type="ARBA" id="ARBA00022448"/>
    </source>
</evidence>
<keyword evidence="3" id="KW-0547">Nucleotide-binding</keyword>
<dbReference type="PROSITE" id="PS00211">
    <property type="entry name" value="ABC_TRANSPORTER_1"/>
    <property type="match status" value="1"/>
</dbReference>
<dbReference type="SUPFAM" id="SSF50331">
    <property type="entry name" value="MOP-like"/>
    <property type="match status" value="1"/>
</dbReference>
<dbReference type="EMBL" id="JANX01000158">
    <property type="protein sequence ID" value="KGM33682.1"/>
    <property type="molecule type" value="Genomic_DNA"/>
</dbReference>
<dbReference type="RefSeq" id="WP_034837849.1">
    <property type="nucleotide sequence ID" value="NZ_JANX01000158.1"/>
</dbReference>
<evidence type="ECO:0000313" key="7">
    <source>
        <dbReference type="Proteomes" id="UP000029995"/>
    </source>
</evidence>
<comment type="similarity">
    <text evidence="1">Belongs to the ABC transporter superfamily.</text>
</comment>
<dbReference type="PANTHER" id="PTHR42781">
    <property type="entry name" value="SPERMIDINE/PUTRESCINE IMPORT ATP-BINDING PROTEIN POTA"/>
    <property type="match status" value="1"/>
</dbReference>
<dbReference type="GO" id="GO:0140359">
    <property type="term" value="F:ABC-type transporter activity"/>
    <property type="evidence" value="ECO:0007669"/>
    <property type="project" value="UniProtKB-ARBA"/>
</dbReference>
<dbReference type="InterPro" id="IPR003439">
    <property type="entry name" value="ABC_transporter-like_ATP-bd"/>
</dbReference>
<dbReference type="InterPro" id="IPR013611">
    <property type="entry name" value="Transp-assoc_OB_typ2"/>
</dbReference>
<proteinExistence type="inferred from homology"/>
<dbReference type="AlphaFoldDB" id="A0A0A0D9M9"/>
<protein>
    <submittedName>
        <fullName evidence="6">ABC transporter ATP-binding protein</fullName>
    </submittedName>
</protein>
<dbReference type="InterPro" id="IPR003593">
    <property type="entry name" value="AAA+_ATPase"/>
</dbReference>